<dbReference type="Gene3D" id="2.60.40.10">
    <property type="entry name" value="Immunoglobulins"/>
    <property type="match status" value="7"/>
</dbReference>
<dbReference type="EMBL" id="BATM01000027">
    <property type="protein sequence ID" value="GAD80216.1"/>
    <property type="molecule type" value="Genomic_DNA"/>
</dbReference>
<name>U3AJW4_9VIBR</name>
<proteinExistence type="predicted"/>
<dbReference type="Pfam" id="PF19077">
    <property type="entry name" value="Big_13"/>
    <property type="match status" value="2"/>
</dbReference>
<keyword evidence="4" id="KW-1185">Reference proteome</keyword>
<dbReference type="NCBIfam" id="NF012196">
    <property type="entry name" value="Ig_like_ice"/>
    <property type="match status" value="3"/>
</dbReference>
<dbReference type="AlphaFoldDB" id="U3AJW4"/>
<organism evidence="3 4">
    <name type="scientific">Vibrio ezurae NBRC 102218</name>
    <dbReference type="NCBI Taxonomy" id="1219080"/>
    <lineage>
        <taxon>Bacteria</taxon>
        <taxon>Pseudomonadati</taxon>
        <taxon>Pseudomonadota</taxon>
        <taxon>Gammaproteobacteria</taxon>
        <taxon>Vibrionales</taxon>
        <taxon>Vibrionaceae</taxon>
        <taxon>Vibrio</taxon>
    </lineage>
</organism>
<evidence type="ECO:0000313" key="3">
    <source>
        <dbReference type="EMBL" id="GAD80216.1"/>
    </source>
</evidence>
<protein>
    <recommendedName>
        <fullName evidence="2">Bacterial Ig-like domain-containing protein</fullName>
    </recommendedName>
</protein>
<evidence type="ECO:0000256" key="1">
    <source>
        <dbReference type="SAM" id="MobiDB-lite"/>
    </source>
</evidence>
<feature type="domain" description="Bacterial Ig-like" evidence="2">
    <location>
        <begin position="258"/>
        <end position="372"/>
    </location>
</feature>
<accession>U3AJW4</accession>
<sequence length="996" mass="101501">MKADGSFTTTVDLTAGNFTDGELSVTASSTDKAGNTATSTSTHSTLDTGIASPTVSFASTGKDSIYNSAEVGPGGTVTATITPNTDAKVGDTLTYTVASGVKQAHTLTATDLTQGVDIEVRPGDTVTATVTDAAGNISKDASATAAGSDLVVSTPTVDLNATSDTYGINTAGTDTDNITKDTNPTFTLNGIDTDATSVEVFVDGKSVGNAVHSGTDWTFTAAHLADGDYKITAKVTDSAGNTSNSSPELTVTVDTDINPVTLTLQNSSNSGDKTDHLTHGENFNDKKHPGQGDLIFDLSAVDKDIDPSNGGVVVKDATGHEVAGSFIPVNGQWEFHTTTSELPDGDHTLHTVVTDMAGNSVEGASTLVAVDTSASATISVGSINSGNPINEVDAQGKIQVSGTVGGDASVGDHVSIEINGHTHNNVLVEKGNVFNLDVDGREFTTDINGQTVTSSEVKATVTGTDAAGNLFTATNHTPATAGGTPVHNGQFSVDTHAGTIAVDTGLTVNTDDVLNLAEQGQDLVISGSTTGIEDGQHVTVEFNGHKYGDAASGAPIEVHGNQWTLTVPHADLVGIKDGASLDITPSVSDAAGNPATVTDGHLTTDLHADAGISINSINGGTTINAGFTGDQSGNLAVTGTVSGDAKEHDPVVLVVNGHQFTGEVDATGQGFSIDVPVSEFKAGSGEVQARVSVTDAAGNTASAYNNGQSAFTQAISGTAPVGPTSSATHNGQFSVDTQAGTIAVDHHLTSLKSDDIVNAIEHGQELVLSGITTGIEADQEVTVHFNGHDYTAKVVLNSGSQTDGTWQATVPTADVAHLIDGRDYLVTAEVSDKAGNAATTTGTAESIHADLHANAGITLNSIHNGVTINAGFTGDQSGNLAVTGTVSGDAKEHDPVVLVVNGHQFTGEVDATGQGFSIDVPVSEFKAGSGEVQARVSVTDAAGNTASAYNNGSICIYSSNIRFSASGIDFKCDTQWPIQCRYAGRHHCSQYWPHSQ</sequence>
<comment type="caution">
    <text evidence="3">The sequence shown here is derived from an EMBL/GenBank/DDBJ whole genome shotgun (WGS) entry which is preliminary data.</text>
</comment>
<dbReference type="InterPro" id="IPR049826">
    <property type="entry name" value="Ig-like_ice"/>
</dbReference>
<feature type="region of interest" description="Disordered" evidence="1">
    <location>
        <begin position="25"/>
        <end position="51"/>
    </location>
</feature>
<reference evidence="3 4" key="1">
    <citation type="submission" date="2013-09" db="EMBL/GenBank/DDBJ databases">
        <title>Whole genome shotgun sequence of Vibrio ezurae NBRC 102218.</title>
        <authorList>
            <person name="Yoshida I."/>
            <person name="Hosoyama A."/>
            <person name="Numata M."/>
            <person name="Hashimoto M."/>
            <person name="Hosoyama Y."/>
            <person name="Tsuchikane K."/>
            <person name="Noguchi M."/>
            <person name="Hirakata S."/>
            <person name="Ichikawa N."/>
            <person name="Ohji S."/>
            <person name="Yamazoe A."/>
            <person name="Fujita N."/>
        </authorList>
    </citation>
    <scope>NUCLEOTIDE SEQUENCE [LARGE SCALE GENOMIC DNA]</scope>
    <source>
        <strain evidence="3 4">NBRC 102218</strain>
    </source>
</reference>
<dbReference type="InterPro" id="IPR044016">
    <property type="entry name" value="Big_13"/>
</dbReference>
<dbReference type="InterPro" id="IPR013783">
    <property type="entry name" value="Ig-like_fold"/>
</dbReference>
<gene>
    <name evidence="3" type="ORF">VEZ01S_27_00010</name>
</gene>
<dbReference type="eggNOG" id="COG2911">
    <property type="taxonomic scope" value="Bacteria"/>
</dbReference>
<dbReference type="Proteomes" id="UP000016562">
    <property type="component" value="Unassembled WGS sequence"/>
</dbReference>
<feature type="domain" description="Bacterial Ig-like" evidence="2">
    <location>
        <begin position="152"/>
        <end position="255"/>
    </location>
</feature>
<evidence type="ECO:0000259" key="2">
    <source>
        <dbReference type="Pfam" id="PF19077"/>
    </source>
</evidence>
<dbReference type="STRING" id="1219080.VEZ01S_27_00010"/>
<dbReference type="NCBIfam" id="NF033510">
    <property type="entry name" value="Ca_tandemer"/>
    <property type="match status" value="5"/>
</dbReference>
<evidence type="ECO:0000313" key="4">
    <source>
        <dbReference type="Proteomes" id="UP000016562"/>
    </source>
</evidence>